<dbReference type="AlphaFoldDB" id="A0AB74D1P2"/>
<gene>
    <name evidence="2" type="ORF">EGW36_01370</name>
</gene>
<reference evidence="2 3" key="1">
    <citation type="submission" date="2018-10" db="EMBL/GenBank/DDBJ databases">
        <title>Genotypes and phenotypes of Enterococci isolated from broiler chickens.</title>
        <authorList>
            <person name="Muhammad A.R."/>
            <person name="Diarra M.S."/>
        </authorList>
    </citation>
    <scope>NUCLEOTIDE SEQUENCE [LARGE SCALE GENOMIC DNA]</scope>
    <source>
        <strain evidence="2 3">P5 C A 35</strain>
    </source>
</reference>
<dbReference type="EMBL" id="RKNM01000001">
    <property type="protein sequence ID" value="ROX58737.1"/>
    <property type="molecule type" value="Genomic_DNA"/>
</dbReference>
<name>A0AB74D1P2_ENTFC</name>
<feature type="transmembrane region" description="Helical" evidence="1">
    <location>
        <begin position="12"/>
        <end position="33"/>
    </location>
</feature>
<keyword evidence="1" id="KW-0812">Transmembrane</keyword>
<protein>
    <submittedName>
        <fullName evidence="2">Uncharacterized protein</fullName>
    </submittedName>
</protein>
<comment type="caution">
    <text evidence="2">The sequence shown here is derived from an EMBL/GenBank/DDBJ whole genome shotgun (WGS) entry which is preliminary data.</text>
</comment>
<evidence type="ECO:0000256" key="1">
    <source>
        <dbReference type="SAM" id="Phobius"/>
    </source>
</evidence>
<feature type="transmembrane region" description="Helical" evidence="1">
    <location>
        <begin position="45"/>
        <end position="68"/>
    </location>
</feature>
<dbReference type="RefSeq" id="WP_123837516.1">
    <property type="nucleotide sequence ID" value="NZ_RKNM01000001.1"/>
</dbReference>
<dbReference type="Proteomes" id="UP000281752">
    <property type="component" value="Unassembled WGS sequence"/>
</dbReference>
<keyword evidence="1" id="KW-0472">Membrane</keyword>
<evidence type="ECO:0000313" key="2">
    <source>
        <dbReference type="EMBL" id="ROX58737.1"/>
    </source>
</evidence>
<evidence type="ECO:0000313" key="3">
    <source>
        <dbReference type="Proteomes" id="UP000281752"/>
    </source>
</evidence>
<sequence length="87" mass="10176">MEEINPINLIYVFILLVLFDSLQVIGLFFSIVLLKSHQPKIHPRWIKWCVFILLLFQVLLTVILLLSIHVSEVQLGPVQEVIENIRE</sequence>
<organism evidence="2 3">
    <name type="scientific">Enterococcus faecium</name>
    <name type="common">Streptococcus faecium</name>
    <dbReference type="NCBI Taxonomy" id="1352"/>
    <lineage>
        <taxon>Bacteria</taxon>
        <taxon>Bacillati</taxon>
        <taxon>Bacillota</taxon>
        <taxon>Bacilli</taxon>
        <taxon>Lactobacillales</taxon>
        <taxon>Enterococcaceae</taxon>
        <taxon>Enterococcus</taxon>
    </lineage>
</organism>
<accession>A0AB74D1P2</accession>
<proteinExistence type="predicted"/>
<keyword evidence="1" id="KW-1133">Transmembrane helix</keyword>